<dbReference type="NCBIfam" id="TIGR02152">
    <property type="entry name" value="D_ribokin_bact"/>
    <property type="match status" value="1"/>
</dbReference>
<comment type="caution">
    <text evidence="12">Lacks conserved residue(s) required for the propagation of feature annotation.</text>
</comment>
<keyword evidence="11 12" id="KW-0119">Carbohydrate metabolism</keyword>
<gene>
    <name evidence="12 14" type="primary">rbsK</name>
    <name evidence="14" type="ORF">J3U76_03345</name>
</gene>
<dbReference type="SUPFAM" id="SSF53613">
    <property type="entry name" value="Ribokinase-like"/>
    <property type="match status" value="1"/>
</dbReference>
<protein>
    <recommendedName>
        <fullName evidence="3 12">Ribokinase</fullName>
        <shortName evidence="12">RK</shortName>
        <ecNumber evidence="2 12">2.7.1.15</ecNumber>
    </recommendedName>
</protein>
<feature type="binding site" evidence="12">
    <location>
        <begin position="10"/>
        <end position="12"/>
    </location>
    <ligand>
        <name>substrate</name>
    </ligand>
</feature>
<feature type="active site" description="Proton acceptor" evidence="12">
    <location>
        <position position="251"/>
    </location>
</feature>
<reference evidence="14 15" key="1">
    <citation type="submission" date="2021-03" db="EMBL/GenBank/DDBJ databases">
        <title>Oceanisphaera sp. nov., isolated from the intestine.</title>
        <authorList>
            <person name="Zhao L.-H."/>
            <person name="Shi L.-F."/>
        </authorList>
    </citation>
    <scope>NUCLEOTIDE SEQUENCE [LARGE SCALE GENOMIC DNA]</scope>
    <source>
        <strain evidence="14 15">DM8</strain>
    </source>
</reference>
<comment type="similarity">
    <text evidence="1">Belongs to the carbohydrate kinase pfkB family.</text>
</comment>
<organism evidence="14 15">
    <name type="scientific">Oceanisphaera pacifica</name>
    <dbReference type="NCBI Taxonomy" id="2818389"/>
    <lineage>
        <taxon>Bacteria</taxon>
        <taxon>Pseudomonadati</taxon>
        <taxon>Pseudomonadota</taxon>
        <taxon>Gammaproteobacteria</taxon>
        <taxon>Aeromonadales</taxon>
        <taxon>Aeromonadaceae</taxon>
        <taxon>Oceanisphaera</taxon>
    </lineage>
</organism>
<feature type="binding site" evidence="12">
    <location>
        <position position="281"/>
    </location>
    <ligand>
        <name>K(+)</name>
        <dbReference type="ChEBI" id="CHEBI:29103"/>
    </ligand>
</feature>
<comment type="function">
    <text evidence="12">Catalyzes the phosphorylation of ribose at O-5 in a reaction requiring ATP and magnesium. The resulting D-ribose-5-phosphate can then be used either for sythesis of nucleotides, histidine, and tryptophan, or as a component of the pentose phosphate pathway.</text>
</comment>
<dbReference type="Gene3D" id="3.40.1190.20">
    <property type="match status" value="1"/>
</dbReference>
<dbReference type="InterPro" id="IPR002173">
    <property type="entry name" value="Carboh/pur_kinase_PfkB_CS"/>
</dbReference>
<dbReference type="InterPro" id="IPR029056">
    <property type="entry name" value="Ribokinase-like"/>
</dbReference>
<dbReference type="InterPro" id="IPR011611">
    <property type="entry name" value="PfkB_dom"/>
</dbReference>
<dbReference type="PRINTS" id="PR00990">
    <property type="entry name" value="RIBOKINASE"/>
</dbReference>
<comment type="activity regulation">
    <text evidence="12">Activated by a monovalent cation that binds near, but not in, the active site. The most likely occupant of the site in vivo is potassium. Ion binding induces a conformational change that may alter substrate affinity.</text>
</comment>
<dbReference type="HAMAP" id="MF_01987">
    <property type="entry name" value="Ribokinase"/>
    <property type="match status" value="1"/>
</dbReference>
<comment type="subunit">
    <text evidence="12">Homodimer.</text>
</comment>
<comment type="catalytic activity">
    <reaction evidence="12">
        <text>D-ribose + ATP = D-ribose 5-phosphate + ADP + H(+)</text>
        <dbReference type="Rhea" id="RHEA:13697"/>
        <dbReference type="ChEBI" id="CHEBI:15378"/>
        <dbReference type="ChEBI" id="CHEBI:30616"/>
        <dbReference type="ChEBI" id="CHEBI:47013"/>
        <dbReference type="ChEBI" id="CHEBI:78346"/>
        <dbReference type="ChEBI" id="CHEBI:456216"/>
        <dbReference type="EC" id="2.7.1.15"/>
    </reaction>
</comment>
<evidence type="ECO:0000259" key="13">
    <source>
        <dbReference type="Pfam" id="PF00294"/>
    </source>
</evidence>
<dbReference type="PROSITE" id="PS00584">
    <property type="entry name" value="PFKB_KINASES_2"/>
    <property type="match status" value="1"/>
</dbReference>
<evidence type="ECO:0000313" key="14">
    <source>
        <dbReference type="EMBL" id="MBO1518680.1"/>
    </source>
</evidence>
<dbReference type="Proteomes" id="UP000664882">
    <property type="component" value="Unassembled WGS sequence"/>
</dbReference>
<dbReference type="EMBL" id="JAGDFX010000003">
    <property type="protein sequence ID" value="MBO1518680.1"/>
    <property type="molecule type" value="Genomic_DNA"/>
</dbReference>
<keyword evidence="4 12" id="KW-0808">Transferase</keyword>
<feature type="binding site" evidence="12">
    <location>
        <begin position="218"/>
        <end position="223"/>
    </location>
    <ligand>
        <name>ATP</name>
        <dbReference type="ChEBI" id="CHEBI:30616"/>
    </ligand>
</feature>
<keyword evidence="9 12" id="KW-0460">Magnesium</keyword>
<dbReference type="Pfam" id="PF00294">
    <property type="entry name" value="PfkB"/>
    <property type="match status" value="1"/>
</dbReference>
<dbReference type="PANTHER" id="PTHR10584">
    <property type="entry name" value="SUGAR KINASE"/>
    <property type="match status" value="1"/>
</dbReference>
<comment type="pathway">
    <text evidence="12">Carbohydrate metabolism; D-ribose degradation; D-ribose 5-phosphate from beta-D-ribopyranose: step 2/2.</text>
</comment>
<feature type="binding site" evidence="12">
    <location>
        <begin position="250"/>
        <end position="251"/>
    </location>
    <ligand>
        <name>ATP</name>
        <dbReference type="ChEBI" id="CHEBI:30616"/>
    </ligand>
</feature>
<evidence type="ECO:0000256" key="8">
    <source>
        <dbReference type="ARBA" id="ARBA00022840"/>
    </source>
</evidence>
<dbReference type="GO" id="GO:0004747">
    <property type="term" value="F:ribokinase activity"/>
    <property type="evidence" value="ECO:0007669"/>
    <property type="project" value="UniProtKB-EC"/>
</dbReference>
<keyword evidence="15" id="KW-1185">Reference proteome</keyword>
<dbReference type="RefSeq" id="WP_208004391.1">
    <property type="nucleotide sequence ID" value="NZ_JAGDFX010000003.1"/>
</dbReference>
<comment type="subcellular location">
    <subcellularLocation>
        <location evidence="12">Cytoplasm</location>
    </subcellularLocation>
</comment>
<feature type="binding site" evidence="12">
    <location>
        <begin position="38"/>
        <end position="42"/>
    </location>
    <ligand>
        <name>substrate</name>
    </ligand>
</feature>
<evidence type="ECO:0000256" key="10">
    <source>
        <dbReference type="ARBA" id="ARBA00022958"/>
    </source>
</evidence>
<feature type="binding site" evidence="12">
    <location>
        <position position="251"/>
    </location>
    <ligand>
        <name>substrate</name>
    </ligand>
</feature>
<feature type="binding site" evidence="12">
    <location>
        <position position="247"/>
    </location>
    <ligand>
        <name>K(+)</name>
        <dbReference type="ChEBI" id="CHEBI:29103"/>
    </ligand>
</feature>
<keyword evidence="12" id="KW-0963">Cytoplasm</keyword>
<name>A0ABS3NDT1_9GAMM</name>
<feature type="binding site" evidence="12">
    <location>
        <position position="138"/>
    </location>
    <ligand>
        <name>substrate</name>
    </ligand>
</feature>
<dbReference type="CDD" id="cd01174">
    <property type="entry name" value="ribokinase"/>
    <property type="match status" value="1"/>
</dbReference>
<feature type="binding site" evidence="12">
    <location>
        <position position="286"/>
    </location>
    <ligand>
        <name>K(+)</name>
        <dbReference type="ChEBI" id="CHEBI:29103"/>
    </ligand>
</feature>
<keyword evidence="8 12" id="KW-0067">ATP-binding</keyword>
<keyword evidence="6 12" id="KW-0547">Nucleotide-binding</keyword>
<keyword evidence="7 12" id="KW-0418">Kinase</keyword>
<comment type="similarity">
    <text evidence="12">Belongs to the carbohydrate kinase PfkB family. Ribokinase subfamily.</text>
</comment>
<evidence type="ECO:0000256" key="12">
    <source>
        <dbReference type="HAMAP-Rule" id="MF_01987"/>
    </source>
</evidence>
<evidence type="ECO:0000256" key="11">
    <source>
        <dbReference type="ARBA" id="ARBA00023277"/>
    </source>
</evidence>
<feature type="binding site" evidence="12">
    <location>
        <position position="284"/>
    </location>
    <ligand>
        <name>K(+)</name>
        <dbReference type="ChEBI" id="CHEBI:29103"/>
    </ligand>
</feature>
<evidence type="ECO:0000256" key="4">
    <source>
        <dbReference type="ARBA" id="ARBA00022679"/>
    </source>
</evidence>
<evidence type="ECO:0000256" key="2">
    <source>
        <dbReference type="ARBA" id="ARBA00012035"/>
    </source>
</evidence>
<sequence>MTLTVVGSINIDHVIRLTQFPRPGETLTGHDYQIVPGGKGANQAVAAARAGASTRFIACVGDDALAQSLVAGFAADGINTQAIASISQVNTGVALIQVNSDGENTIALAAGANAYLTPEQLAANCEGLACKQLLLQLEIPLATNIAAASQAKAQGARVILNPAPAQALPEALLSLVDVITPNETEAEQLTGIVVSDDKGAAQAAAALHKKGIATVIITLGARGVWLSEHGKAGQLISGFNVKAIDTTAAGDTFNGALLAALQEQLPLLRAIQFAQAAAALSVTAQGAQTSIPYQADIQAFLDTHVCRSPHNGHH</sequence>
<feature type="binding site" evidence="12">
    <location>
        <position position="290"/>
    </location>
    <ligand>
        <name>K(+)</name>
        <dbReference type="ChEBI" id="CHEBI:29103"/>
    </ligand>
</feature>
<dbReference type="PANTHER" id="PTHR10584:SF166">
    <property type="entry name" value="RIBOKINASE"/>
    <property type="match status" value="1"/>
</dbReference>
<evidence type="ECO:0000256" key="1">
    <source>
        <dbReference type="ARBA" id="ARBA00005380"/>
    </source>
</evidence>
<keyword evidence="5 12" id="KW-0479">Metal-binding</keyword>
<feature type="domain" description="Carbohydrate kinase PfkB" evidence="13">
    <location>
        <begin position="3"/>
        <end position="292"/>
    </location>
</feature>
<comment type="caution">
    <text evidence="14">The sequence shown here is derived from an EMBL/GenBank/DDBJ whole genome shotgun (WGS) entry which is preliminary data.</text>
</comment>
<feature type="binding site" evidence="12">
    <location>
        <position position="245"/>
    </location>
    <ligand>
        <name>K(+)</name>
        <dbReference type="ChEBI" id="CHEBI:29103"/>
    </ligand>
</feature>
<proteinExistence type="inferred from homology"/>
<evidence type="ECO:0000256" key="6">
    <source>
        <dbReference type="ARBA" id="ARBA00022741"/>
    </source>
</evidence>
<keyword evidence="10 12" id="KW-0630">Potassium</keyword>
<dbReference type="InterPro" id="IPR011877">
    <property type="entry name" value="Ribokinase"/>
</dbReference>
<evidence type="ECO:0000256" key="5">
    <source>
        <dbReference type="ARBA" id="ARBA00022723"/>
    </source>
</evidence>
<evidence type="ECO:0000256" key="7">
    <source>
        <dbReference type="ARBA" id="ARBA00022777"/>
    </source>
</evidence>
<accession>A0ABS3NDT1</accession>
<evidence type="ECO:0000313" key="15">
    <source>
        <dbReference type="Proteomes" id="UP000664882"/>
    </source>
</evidence>
<evidence type="ECO:0000256" key="9">
    <source>
        <dbReference type="ARBA" id="ARBA00022842"/>
    </source>
</evidence>
<feature type="binding site" evidence="12">
    <location>
        <position position="182"/>
    </location>
    <ligand>
        <name>ATP</name>
        <dbReference type="ChEBI" id="CHEBI:30616"/>
    </ligand>
</feature>
<comment type="cofactor">
    <cofactor evidence="12">
        <name>Mg(2+)</name>
        <dbReference type="ChEBI" id="CHEBI:18420"/>
    </cofactor>
    <text evidence="12">Requires a divalent cation, most likely magnesium in vivo, as an electrophilic catalyst to aid phosphoryl group transfer. It is the chelate of the metal and the nucleotide that is the actual substrate.</text>
</comment>
<evidence type="ECO:0000256" key="3">
    <source>
        <dbReference type="ARBA" id="ARBA00016943"/>
    </source>
</evidence>
<dbReference type="NCBIfam" id="NF008353">
    <property type="entry name" value="PRK11142.1"/>
    <property type="match status" value="1"/>
</dbReference>
<dbReference type="EC" id="2.7.1.15" evidence="2 12"/>
<dbReference type="InterPro" id="IPR002139">
    <property type="entry name" value="Ribo/fructo_kinase"/>
</dbReference>